<dbReference type="Proteomes" id="UP000670475">
    <property type="component" value="Unassembled WGS sequence"/>
</dbReference>
<feature type="DNA-binding region" description="H-T-H motif" evidence="4">
    <location>
        <begin position="39"/>
        <end position="58"/>
    </location>
</feature>
<evidence type="ECO:0000256" key="4">
    <source>
        <dbReference type="PROSITE-ProRule" id="PRU00335"/>
    </source>
</evidence>
<sequence>MVTEDPAPARRRRHGKELEAALLTAGWDELVEAGYARLTMGSIAARARTSEAVLYRRWANKDQLVLAAIEHHRNANPVTVPDTGSLRGDLLAQLTAMSESLAGFFAIAAAAAFSGLLADTGLTPSQARERVMDAQGLPHTRTIYQQAHDRGEIDLEHIDPAVLAMPFDLVRHDMLMDLGPLDPERIRTIVDELFLPLVRGHRLVRGDRTDRSARPPTSS</sequence>
<dbReference type="SUPFAM" id="SSF48498">
    <property type="entry name" value="Tetracyclin repressor-like, C-terminal domain"/>
    <property type="match status" value="1"/>
</dbReference>
<evidence type="ECO:0000313" key="7">
    <source>
        <dbReference type="Proteomes" id="UP000670475"/>
    </source>
</evidence>
<keyword evidence="1" id="KW-0805">Transcription regulation</keyword>
<dbReference type="Pfam" id="PF16859">
    <property type="entry name" value="TetR_C_11"/>
    <property type="match status" value="1"/>
</dbReference>
<keyword evidence="3" id="KW-0804">Transcription</keyword>
<dbReference type="SUPFAM" id="SSF46689">
    <property type="entry name" value="Homeodomain-like"/>
    <property type="match status" value="1"/>
</dbReference>
<gene>
    <name evidence="6" type="ORF">JFN87_16100</name>
</gene>
<dbReference type="InterPro" id="IPR036271">
    <property type="entry name" value="Tet_transcr_reg_TetR-rel_C_sf"/>
</dbReference>
<comment type="caution">
    <text evidence="6">The sequence shown here is derived from an EMBL/GenBank/DDBJ whole genome shotgun (WGS) entry which is preliminary data.</text>
</comment>
<dbReference type="AlphaFoldDB" id="A0A940MDR3"/>
<feature type="domain" description="HTH tetR-type" evidence="5">
    <location>
        <begin position="16"/>
        <end position="76"/>
    </location>
</feature>
<dbReference type="PROSITE" id="PS50977">
    <property type="entry name" value="HTH_TETR_2"/>
    <property type="match status" value="1"/>
</dbReference>
<dbReference type="Gene3D" id="1.10.357.10">
    <property type="entry name" value="Tetracycline Repressor, domain 2"/>
    <property type="match status" value="1"/>
</dbReference>
<evidence type="ECO:0000256" key="3">
    <source>
        <dbReference type="ARBA" id="ARBA00023163"/>
    </source>
</evidence>
<proteinExistence type="predicted"/>
<dbReference type="InterPro" id="IPR009057">
    <property type="entry name" value="Homeodomain-like_sf"/>
</dbReference>
<dbReference type="EMBL" id="JAGIQL010000058">
    <property type="protein sequence ID" value="MBP0459013.1"/>
    <property type="molecule type" value="Genomic_DNA"/>
</dbReference>
<evidence type="ECO:0000313" key="6">
    <source>
        <dbReference type="EMBL" id="MBP0459013.1"/>
    </source>
</evidence>
<dbReference type="InterPro" id="IPR001647">
    <property type="entry name" value="HTH_TetR"/>
</dbReference>
<dbReference type="GO" id="GO:0003700">
    <property type="term" value="F:DNA-binding transcription factor activity"/>
    <property type="evidence" value="ECO:0007669"/>
    <property type="project" value="TreeGrafter"/>
</dbReference>
<keyword evidence="2 4" id="KW-0238">DNA-binding</keyword>
<protein>
    <submittedName>
        <fullName evidence="6">TetR/AcrR family transcriptional regulator</fullName>
    </submittedName>
</protein>
<organism evidence="6 7">
    <name type="scientific">Streptomyces montanisoli</name>
    <dbReference type="NCBI Taxonomy" id="2798581"/>
    <lineage>
        <taxon>Bacteria</taxon>
        <taxon>Bacillati</taxon>
        <taxon>Actinomycetota</taxon>
        <taxon>Actinomycetes</taxon>
        <taxon>Kitasatosporales</taxon>
        <taxon>Streptomycetaceae</taxon>
        <taxon>Streptomyces</taxon>
    </lineage>
</organism>
<evidence type="ECO:0000256" key="1">
    <source>
        <dbReference type="ARBA" id="ARBA00023015"/>
    </source>
</evidence>
<evidence type="ECO:0000256" key="2">
    <source>
        <dbReference type="ARBA" id="ARBA00023125"/>
    </source>
</evidence>
<dbReference type="InterPro" id="IPR050109">
    <property type="entry name" value="HTH-type_TetR-like_transc_reg"/>
</dbReference>
<dbReference type="Pfam" id="PF00440">
    <property type="entry name" value="TetR_N"/>
    <property type="match status" value="1"/>
</dbReference>
<dbReference type="GO" id="GO:0000976">
    <property type="term" value="F:transcription cis-regulatory region binding"/>
    <property type="evidence" value="ECO:0007669"/>
    <property type="project" value="TreeGrafter"/>
</dbReference>
<name>A0A940MDR3_9ACTN</name>
<dbReference type="Gene3D" id="1.10.10.60">
    <property type="entry name" value="Homeodomain-like"/>
    <property type="match status" value="1"/>
</dbReference>
<dbReference type="RefSeq" id="WP_209340756.1">
    <property type="nucleotide sequence ID" value="NZ_JAGIQL010000058.1"/>
</dbReference>
<keyword evidence="7" id="KW-1185">Reference proteome</keyword>
<evidence type="ECO:0000259" key="5">
    <source>
        <dbReference type="PROSITE" id="PS50977"/>
    </source>
</evidence>
<accession>A0A940MDR3</accession>
<dbReference type="InterPro" id="IPR011075">
    <property type="entry name" value="TetR_C"/>
</dbReference>
<dbReference type="PANTHER" id="PTHR30055">
    <property type="entry name" value="HTH-TYPE TRANSCRIPTIONAL REGULATOR RUTR"/>
    <property type="match status" value="1"/>
</dbReference>
<dbReference type="PANTHER" id="PTHR30055:SF148">
    <property type="entry name" value="TETR-FAMILY TRANSCRIPTIONAL REGULATOR"/>
    <property type="match status" value="1"/>
</dbReference>
<reference evidence="6" key="1">
    <citation type="submission" date="2021-03" db="EMBL/GenBank/DDBJ databases">
        <title>Whole genome sequence of Streptomyces bomunensis MMS17-BM035.</title>
        <authorList>
            <person name="Lee J.H."/>
        </authorList>
    </citation>
    <scope>NUCLEOTIDE SEQUENCE</scope>
    <source>
        <strain evidence="6">MMS17-BM035</strain>
    </source>
</reference>